<evidence type="ECO:0000259" key="2">
    <source>
        <dbReference type="Pfam" id="PF12904"/>
    </source>
</evidence>
<dbReference type="RefSeq" id="WP_243070898.1">
    <property type="nucleotide sequence ID" value="NZ_JAIVFL010000001.1"/>
</dbReference>
<keyword evidence="4" id="KW-1185">Reference proteome</keyword>
<dbReference type="Proteomes" id="UP001139068">
    <property type="component" value="Unassembled WGS sequence"/>
</dbReference>
<reference evidence="3" key="1">
    <citation type="journal article" date="2022" name="ISME J.">
        <title>Identification of active gaseous-alkane degraders at natural gas seeps.</title>
        <authorList>
            <person name="Farhan Ul Haque M."/>
            <person name="Hernandez M."/>
            <person name="Crombie A.T."/>
            <person name="Murrell J.C."/>
        </authorList>
    </citation>
    <scope>NUCLEOTIDE SEQUENCE</scope>
    <source>
        <strain evidence="3">ANDR5</strain>
    </source>
</reference>
<feature type="domain" description="Putative collagen-binding" evidence="2">
    <location>
        <begin position="4"/>
        <end position="83"/>
    </location>
</feature>
<evidence type="ECO:0000313" key="3">
    <source>
        <dbReference type="EMBL" id="MCI4674468.1"/>
    </source>
</evidence>
<feature type="region of interest" description="Disordered" evidence="1">
    <location>
        <begin position="1"/>
        <end position="21"/>
    </location>
</feature>
<evidence type="ECO:0000313" key="4">
    <source>
        <dbReference type="Proteomes" id="UP001139068"/>
    </source>
</evidence>
<organism evidence="3 4">
    <name type="scientific">Candidatus Mycolicibacterium alkanivorans</name>
    <dbReference type="NCBI Taxonomy" id="2954114"/>
    <lineage>
        <taxon>Bacteria</taxon>
        <taxon>Bacillati</taxon>
        <taxon>Actinomycetota</taxon>
        <taxon>Actinomycetes</taxon>
        <taxon>Mycobacteriales</taxon>
        <taxon>Mycobacteriaceae</taxon>
        <taxon>Mycolicibacterium</taxon>
    </lineage>
</organism>
<dbReference type="InterPro" id="IPR024749">
    <property type="entry name" value="Collagen-bd_put"/>
</dbReference>
<comment type="caution">
    <text evidence="3">The sequence shown here is derived from an EMBL/GenBank/DDBJ whole genome shotgun (WGS) entry which is preliminary data.</text>
</comment>
<name>A0ABS9YTM1_9MYCO</name>
<dbReference type="EMBL" id="JAIVFL010000001">
    <property type="protein sequence ID" value="MCI4674468.1"/>
    <property type="molecule type" value="Genomic_DNA"/>
</dbReference>
<feature type="compositionally biased region" description="Polar residues" evidence="1">
    <location>
        <begin position="7"/>
        <end position="21"/>
    </location>
</feature>
<accession>A0ABS9YTM1</accession>
<dbReference type="Pfam" id="PF12904">
    <property type="entry name" value="Collagen_bind_2"/>
    <property type="match status" value="1"/>
</dbReference>
<protein>
    <recommendedName>
        <fullName evidence="2">Putative collagen-binding domain-containing protein</fullName>
    </recommendedName>
</protein>
<proteinExistence type="predicted"/>
<sequence length="132" mass="13805">MGAPDQNIITSPIGTGSSRPQAISASDGSYAMVYSPDGGAFDADLSRLAGRTAKLSRFDPRTGTATDLGIVPTGLATYTAPTARLASEGLRPAVVGENLLLVRRSGTGLSQRWPGLMLMECFGRPRSLYVAM</sequence>
<gene>
    <name evidence="3" type="ORF">K9U37_05835</name>
</gene>
<evidence type="ECO:0000256" key="1">
    <source>
        <dbReference type="SAM" id="MobiDB-lite"/>
    </source>
</evidence>